<reference evidence="15 16" key="1">
    <citation type="submission" date="2020-07" db="EMBL/GenBank/DDBJ databases">
        <title>Alkalicella. sp. LB2 genome.</title>
        <authorList>
            <person name="Postec A."/>
            <person name="Quemeneur M."/>
        </authorList>
    </citation>
    <scope>NUCLEOTIDE SEQUENCE [LARGE SCALE GENOMIC DNA]</scope>
    <source>
        <strain evidence="15 16">LB2</strain>
    </source>
</reference>
<comment type="subcellular location">
    <subcellularLocation>
        <location evidence="1">Cell membrane</location>
        <topology evidence="1">Multi-pass membrane protein</topology>
    </subcellularLocation>
</comment>
<keyword evidence="9 14" id="KW-0472">Membrane</keyword>
<feature type="transmembrane region" description="Helical" evidence="14">
    <location>
        <begin position="180"/>
        <end position="200"/>
    </location>
</feature>
<feature type="transmembrane region" description="Helical" evidence="14">
    <location>
        <begin position="373"/>
        <end position="392"/>
    </location>
</feature>
<evidence type="ECO:0000256" key="12">
    <source>
        <dbReference type="ARBA" id="ARBA00039702"/>
    </source>
</evidence>
<evidence type="ECO:0000256" key="3">
    <source>
        <dbReference type="ARBA" id="ARBA00022448"/>
    </source>
</evidence>
<evidence type="ECO:0000313" key="16">
    <source>
        <dbReference type="Proteomes" id="UP000516160"/>
    </source>
</evidence>
<accession>A0A7G9WAT9</accession>
<keyword evidence="8 14" id="KW-1133">Transmembrane helix</keyword>
<feature type="transmembrane region" description="Helical" evidence="14">
    <location>
        <begin position="120"/>
        <end position="141"/>
    </location>
</feature>
<evidence type="ECO:0000256" key="13">
    <source>
        <dbReference type="ARBA" id="ARBA00042859"/>
    </source>
</evidence>
<feature type="transmembrane region" description="Helical" evidence="14">
    <location>
        <begin position="346"/>
        <end position="366"/>
    </location>
</feature>
<keyword evidence="3" id="KW-0813">Transport</keyword>
<evidence type="ECO:0000256" key="2">
    <source>
        <dbReference type="ARBA" id="ARBA00011738"/>
    </source>
</evidence>
<dbReference type="PANTHER" id="PTHR33843">
    <property type="entry name" value="ASCORBATE-SPECIFIC PTS SYSTEM EIIC COMPONENT"/>
    <property type="match status" value="1"/>
</dbReference>
<dbReference type="PANTHER" id="PTHR33843:SF4">
    <property type="entry name" value="ASCORBATE-SPECIFIC PTS SYSTEM EIIC COMPONENT"/>
    <property type="match status" value="1"/>
</dbReference>
<evidence type="ECO:0000256" key="10">
    <source>
        <dbReference type="ARBA" id="ARBA00037387"/>
    </source>
</evidence>
<evidence type="ECO:0000256" key="6">
    <source>
        <dbReference type="ARBA" id="ARBA00022683"/>
    </source>
</evidence>
<evidence type="ECO:0000256" key="9">
    <source>
        <dbReference type="ARBA" id="ARBA00023136"/>
    </source>
</evidence>
<comment type="subunit">
    <text evidence="2">Homodimer.</text>
</comment>
<evidence type="ECO:0000256" key="4">
    <source>
        <dbReference type="ARBA" id="ARBA00022475"/>
    </source>
</evidence>
<evidence type="ECO:0000256" key="7">
    <source>
        <dbReference type="ARBA" id="ARBA00022692"/>
    </source>
</evidence>
<evidence type="ECO:0000256" key="14">
    <source>
        <dbReference type="SAM" id="Phobius"/>
    </source>
</evidence>
<feature type="transmembrane region" description="Helical" evidence="14">
    <location>
        <begin position="41"/>
        <end position="62"/>
    </location>
</feature>
<dbReference type="GO" id="GO:0005886">
    <property type="term" value="C:plasma membrane"/>
    <property type="evidence" value="ECO:0007669"/>
    <property type="project" value="UniProtKB-SubCell"/>
</dbReference>
<feature type="transmembrane region" description="Helical" evidence="14">
    <location>
        <begin position="320"/>
        <end position="340"/>
    </location>
</feature>
<dbReference type="Proteomes" id="UP000516160">
    <property type="component" value="Chromosome"/>
</dbReference>
<name>A0A7G9WAT9_ALKCA</name>
<evidence type="ECO:0000256" key="8">
    <source>
        <dbReference type="ARBA" id="ARBA00022989"/>
    </source>
</evidence>
<keyword evidence="5" id="KW-0762">Sugar transport</keyword>
<dbReference type="AlphaFoldDB" id="A0A7G9WAT9"/>
<feature type="transmembrane region" description="Helical" evidence="14">
    <location>
        <begin position="6"/>
        <end position="29"/>
    </location>
</feature>
<evidence type="ECO:0000313" key="15">
    <source>
        <dbReference type="EMBL" id="QNO15801.1"/>
    </source>
</evidence>
<feature type="transmembrane region" description="Helical" evidence="14">
    <location>
        <begin position="221"/>
        <end position="245"/>
    </location>
</feature>
<protein>
    <recommendedName>
        <fullName evidence="12">Ascorbate-specific PTS system EIIC component</fullName>
    </recommendedName>
    <alternativeName>
        <fullName evidence="13">Ascorbate-specific permease IIC component UlaA</fullName>
    </alternativeName>
</protein>
<keyword evidence="6" id="KW-0598">Phosphotransferase system</keyword>
<feature type="transmembrane region" description="Helical" evidence="14">
    <location>
        <begin position="148"/>
        <end position="168"/>
    </location>
</feature>
<feature type="transmembrane region" description="Helical" evidence="14">
    <location>
        <begin position="96"/>
        <end position="114"/>
    </location>
</feature>
<keyword evidence="7 14" id="KW-0812">Transmembrane</keyword>
<proteinExistence type="inferred from homology"/>
<dbReference type="RefSeq" id="WP_213166205.1">
    <property type="nucleotide sequence ID" value="NZ_CP058559.1"/>
</dbReference>
<comment type="function">
    <text evidence="10">The phosphoenolpyruvate-dependent sugar phosphotransferase system (sugar PTS), a major carbohydrate active transport system, catalyzes the phosphorylation of incoming sugar substrates concomitantly with their translocation across the cell membrane. The enzyme II UlaABC PTS system is involved in ascorbate transport.</text>
</comment>
<evidence type="ECO:0000256" key="1">
    <source>
        <dbReference type="ARBA" id="ARBA00004651"/>
    </source>
</evidence>
<organism evidence="15 16">
    <name type="scientific">Alkalicella caledoniensis</name>
    <dbReference type="NCBI Taxonomy" id="2731377"/>
    <lineage>
        <taxon>Bacteria</taxon>
        <taxon>Bacillati</taxon>
        <taxon>Bacillota</taxon>
        <taxon>Clostridia</taxon>
        <taxon>Eubacteriales</taxon>
        <taxon>Proteinivoracaceae</taxon>
        <taxon>Alkalicella</taxon>
    </lineage>
</organism>
<dbReference type="Pfam" id="PF03611">
    <property type="entry name" value="EIIC-GAT"/>
    <property type="match status" value="1"/>
</dbReference>
<sequence length="428" mass="46738">MNFSDAISRGVLGEPAFLLGLIACLGLIIQKHGIEKIIQGTIRTILGYILIQVGASAAGVSLGNLSLLIQRGFQVIGIIPHNEVIVALAQINYGSYIAWIMLFGMVIHLLIARFSPLKYVFLTGHHMLFMASMLSALLVVYPMEKWQIIIIGSGLLAVSMSVGPAIIQPYVRKVTKSDDVAVGHFNSFGFLLAGLIASCFKIKDKDKEEKLPAFFTRIQVFFQDHIISTTLFMVGLFLTASLVVGSEKVGELFMDRHPIVISIMQGTWFAAGVYVILMGVRMLLSEIVPAFQGISEKIVPNAIIALDCPILFPYAPIASIFGFLFSLLGGLLAMLVFISIPNQYTIIIPGIVAHFFSGGAAGVIAYTIGRKRGLVVASIIHGFAITILPYYLVRILSGLGFVRATFADSDFAIWGFIAKWILENIFRF</sequence>
<evidence type="ECO:0000256" key="11">
    <source>
        <dbReference type="ARBA" id="ARBA00038218"/>
    </source>
</evidence>
<feature type="transmembrane region" description="Helical" evidence="14">
    <location>
        <begin position="257"/>
        <end position="277"/>
    </location>
</feature>
<dbReference type="InterPro" id="IPR004703">
    <property type="entry name" value="PTS_sugar-sp_permease"/>
</dbReference>
<gene>
    <name evidence="15" type="ORF">HYG86_14020</name>
</gene>
<evidence type="ECO:0000256" key="5">
    <source>
        <dbReference type="ARBA" id="ARBA00022597"/>
    </source>
</evidence>
<dbReference type="EMBL" id="CP058559">
    <property type="protein sequence ID" value="QNO15801.1"/>
    <property type="molecule type" value="Genomic_DNA"/>
</dbReference>
<keyword evidence="4" id="KW-1003">Cell membrane</keyword>
<dbReference type="GO" id="GO:0009401">
    <property type="term" value="P:phosphoenolpyruvate-dependent sugar phosphotransferase system"/>
    <property type="evidence" value="ECO:0007669"/>
    <property type="project" value="UniProtKB-KW"/>
</dbReference>
<dbReference type="InterPro" id="IPR051562">
    <property type="entry name" value="Ascorbate-PTS_EIIC"/>
</dbReference>
<dbReference type="KEGG" id="acae:HYG86_14020"/>
<keyword evidence="16" id="KW-1185">Reference proteome</keyword>
<comment type="similarity">
    <text evidence="11">Belongs to the UlaA family.</text>
</comment>